<evidence type="ECO:0008006" key="4">
    <source>
        <dbReference type="Google" id="ProtNLM"/>
    </source>
</evidence>
<evidence type="ECO:0000313" key="2">
    <source>
        <dbReference type="EMBL" id="QCT06624.1"/>
    </source>
</evidence>
<dbReference type="AlphaFoldDB" id="A0A4P8XW30"/>
<dbReference type="RefSeq" id="WP_138156683.1">
    <property type="nucleotide sequence ID" value="NZ_CP039381.1"/>
</dbReference>
<protein>
    <recommendedName>
        <fullName evidence="4">Zn-finger containing protein</fullName>
    </recommendedName>
</protein>
<dbReference type="Proteomes" id="UP000301475">
    <property type="component" value="Chromosome"/>
</dbReference>
<keyword evidence="3" id="KW-1185">Reference proteome</keyword>
<accession>A0A4P8XW30</accession>
<feature type="transmembrane region" description="Helical" evidence="1">
    <location>
        <begin position="21"/>
        <end position="36"/>
    </location>
</feature>
<feature type="transmembrane region" description="Helical" evidence="1">
    <location>
        <begin position="42"/>
        <end position="60"/>
    </location>
</feature>
<gene>
    <name evidence="2" type="ORF">E5Z56_04265</name>
</gene>
<organism evidence="2 3">
    <name type="scientific">Ruminococcus bovis</name>
    <dbReference type="NCBI Taxonomy" id="2564099"/>
    <lineage>
        <taxon>Bacteria</taxon>
        <taxon>Bacillati</taxon>
        <taxon>Bacillota</taxon>
        <taxon>Clostridia</taxon>
        <taxon>Eubacteriales</taxon>
        <taxon>Oscillospiraceae</taxon>
        <taxon>Ruminococcus</taxon>
    </lineage>
</organism>
<dbReference type="KEGG" id="ruj:E5Z56_04265"/>
<name>A0A4P8XW30_9FIRM</name>
<evidence type="ECO:0000313" key="3">
    <source>
        <dbReference type="Proteomes" id="UP000301475"/>
    </source>
</evidence>
<keyword evidence="1" id="KW-0812">Transmembrane</keyword>
<keyword evidence="1" id="KW-0472">Membrane</keyword>
<sequence length="136" mass="16768">MRNFFYKIAQFMNGRYGHDKLNMALLIFWLVLQIIWMFTRFWIVGILDILVIVLIVYRSLSKNIQKRMYENRKFLSITSGISKKFNLLKRMWHDRKTHRYVKCPYCKAQLRVKYQRGKHKVHCPKCNEYFEKRILL</sequence>
<evidence type="ECO:0000256" key="1">
    <source>
        <dbReference type="SAM" id="Phobius"/>
    </source>
</evidence>
<proteinExistence type="predicted"/>
<dbReference type="EMBL" id="CP039381">
    <property type="protein sequence ID" value="QCT06624.1"/>
    <property type="molecule type" value="Genomic_DNA"/>
</dbReference>
<dbReference type="OrthoDB" id="3174166at2"/>
<reference evidence="2 3" key="1">
    <citation type="submission" date="2019-04" db="EMBL/GenBank/DDBJ databases">
        <authorList>
            <person name="Embree M."/>
            <person name="Gaffney J.R."/>
        </authorList>
    </citation>
    <scope>NUCLEOTIDE SEQUENCE [LARGE SCALE GENOMIC DNA]</scope>
    <source>
        <strain evidence="2 3">JE7A12</strain>
    </source>
</reference>
<keyword evidence="1" id="KW-1133">Transmembrane helix</keyword>